<evidence type="ECO:0000313" key="2">
    <source>
        <dbReference type="Proteomes" id="UP000295132"/>
    </source>
</evidence>
<sequence length="208" mass="24918">MTFKIDVGYKKIKSFKPTDEDEVFELYNTSINFIHNSKSFFEKFSPITKDSEMAKYIVHSEWESNAFTYPHKHANFPLFNIVMDINFGLKQIKLHEMIIMTHDAYQTEFVFYRDEEGIHIFFHLKYEGLWYDGNKIIFSRQVPEKSSFVVNTNEFIKTLDDFINQLQDYLSISHPEILKDFLIKRSFGYDKRFNQYAENNTNKNTFAE</sequence>
<organism evidence="1 2">
    <name type="scientific">Bacillus salipaludis</name>
    <dbReference type="NCBI Taxonomy" id="2547811"/>
    <lineage>
        <taxon>Bacteria</taxon>
        <taxon>Bacillati</taxon>
        <taxon>Bacillota</taxon>
        <taxon>Bacilli</taxon>
        <taxon>Bacillales</taxon>
        <taxon>Bacillaceae</taxon>
        <taxon>Bacillus</taxon>
    </lineage>
</organism>
<comment type="caution">
    <text evidence="1">The sequence shown here is derived from an EMBL/GenBank/DDBJ whole genome shotgun (WGS) entry which is preliminary data.</text>
</comment>
<protein>
    <submittedName>
        <fullName evidence="1">Uncharacterized protein</fullName>
    </submittedName>
</protein>
<name>A0A4R5VT23_9BACI</name>
<reference evidence="1 2" key="1">
    <citation type="submission" date="2019-03" db="EMBL/GenBank/DDBJ databases">
        <title>Bacillus niacini sp. nov. a Nicotinate-Metabolizing Mesophile Isolated from Soil.</title>
        <authorList>
            <person name="Zhang G."/>
        </authorList>
    </citation>
    <scope>NUCLEOTIDE SEQUENCE [LARGE SCALE GENOMIC DNA]</scope>
    <source>
        <strain evidence="1 2">WN066</strain>
    </source>
</reference>
<evidence type="ECO:0000313" key="1">
    <source>
        <dbReference type="EMBL" id="TDK61747.1"/>
    </source>
</evidence>
<dbReference type="AlphaFoldDB" id="A0A4R5VT23"/>
<proteinExistence type="predicted"/>
<dbReference type="Proteomes" id="UP000295132">
    <property type="component" value="Unassembled WGS sequence"/>
</dbReference>
<dbReference type="EMBL" id="SMYO01000005">
    <property type="protein sequence ID" value="TDK61747.1"/>
    <property type="molecule type" value="Genomic_DNA"/>
</dbReference>
<dbReference type="RefSeq" id="WP_133334574.1">
    <property type="nucleotide sequence ID" value="NZ_SMYO01000005.1"/>
</dbReference>
<gene>
    <name evidence="1" type="ORF">E2K98_12725</name>
</gene>
<accession>A0A4R5VT23</accession>